<reference evidence="4 5" key="1">
    <citation type="journal article" date="2016" name="Nat. Commun.">
        <title>Thousands of microbial genomes shed light on interconnected biogeochemical processes in an aquifer system.</title>
        <authorList>
            <person name="Anantharaman K."/>
            <person name="Brown C.T."/>
            <person name="Hug L.A."/>
            <person name="Sharon I."/>
            <person name="Castelle C.J."/>
            <person name="Probst A.J."/>
            <person name="Thomas B.C."/>
            <person name="Singh A."/>
            <person name="Wilkins M.J."/>
            <person name="Karaoz U."/>
            <person name="Brodie E.L."/>
            <person name="Williams K.H."/>
            <person name="Hubbard S.S."/>
            <person name="Banfield J.F."/>
        </authorList>
    </citation>
    <scope>NUCLEOTIDE SEQUENCE [LARGE SCALE GENOMIC DNA]</scope>
</reference>
<feature type="transmembrane region" description="Helical" evidence="3">
    <location>
        <begin position="6"/>
        <end position="25"/>
    </location>
</feature>
<dbReference type="GO" id="GO:0005829">
    <property type="term" value="C:cytosol"/>
    <property type="evidence" value="ECO:0007669"/>
    <property type="project" value="TreeGrafter"/>
</dbReference>
<keyword evidence="3" id="KW-0812">Transmembrane</keyword>
<evidence type="ECO:0000256" key="2">
    <source>
        <dbReference type="ARBA" id="ARBA00022679"/>
    </source>
</evidence>
<comment type="caution">
    <text evidence="4">The sequence shown here is derived from an EMBL/GenBank/DDBJ whole genome shotgun (WGS) entry which is preliminary data.</text>
</comment>
<keyword evidence="3" id="KW-1133">Transmembrane helix</keyword>
<dbReference type="AlphaFoldDB" id="A0A1F4SQ61"/>
<gene>
    <name evidence="4" type="ORF">A2310_07480</name>
</gene>
<evidence type="ECO:0000313" key="5">
    <source>
        <dbReference type="Proteomes" id="UP000178417"/>
    </source>
</evidence>
<keyword evidence="3" id="KW-0472">Membrane</keyword>
<sequence>MKKNIILKLMFYAVVCIPAMFYGLFRKLFRTIFNTKNSKHYNKIAIFQFGHFGDLIHMIPLLKNLKLNNPNSEITLITLNENSEILKIIPFIDNVIFHDHFIYARYANNQFLKFLKECLKVIKIIRHEKFDLAIDLKGHIDSLYLLYASGARMIIGFNYAGNGIFLDKRIVQRWDIRFDVYEKDRLLRLLDILGYSIIDPGFNSIDNKQKHDEDKNIHMIGIFPGAPQRQRRWPAQKYAELADAIIENNLGDPIILGGEKDAVVVNNVVSFMKKTAKVWIGNDIIELVGKISQCNCFISNDTGPMHLAVALGVRTVALFSSGNYKKWGSPKPNMIIRVKVACSPCKLQGNICGCPHINCMETISIEEVMNVISCLPFSDIVKKSKK</sequence>
<evidence type="ECO:0000256" key="1">
    <source>
        <dbReference type="ARBA" id="ARBA00022676"/>
    </source>
</evidence>
<accession>A0A1F4SQ61</accession>
<dbReference type="Gene3D" id="3.40.50.2000">
    <property type="entry name" value="Glycogen Phosphorylase B"/>
    <property type="match status" value="2"/>
</dbReference>
<evidence type="ECO:0000256" key="3">
    <source>
        <dbReference type="SAM" id="Phobius"/>
    </source>
</evidence>
<dbReference type="Pfam" id="PF01075">
    <property type="entry name" value="Glyco_transf_9"/>
    <property type="match status" value="1"/>
</dbReference>
<protein>
    <recommendedName>
        <fullName evidence="6">Lipopolysaccharide heptosyltransferase II</fullName>
    </recommendedName>
</protein>
<dbReference type="PANTHER" id="PTHR30160">
    <property type="entry name" value="TETRAACYLDISACCHARIDE 4'-KINASE-RELATED"/>
    <property type="match status" value="1"/>
</dbReference>
<dbReference type="EMBL" id="MEUB01000027">
    <property type="protein sequence ID" value="OGC22588.1"/>
    <property type="molecule type" value="Genomic_DNA"/>
</dbReference>
<dbReference type="GO" id="GO:0008713">
    <property type="term" value="F:ADP-heptose-lipopolysaccharide heptosyltransferase activity"/>
    <property type="evidence" value="ECO:0007669"/>
    <property type="project" value="TreeGrafter"/>
</dbReference>
<proteinExistence type="predicted"/>
<dbReference type="CDD" id="cd03789">
    <property type="entry name" value="GT9_LPS_heptosyltransferase"/>
    <property type="match status" value="1"/>
</dbReference>
<dbReference type="SUPFAM" id="SSF53756">
    <property type="entry name" value="UDP-Glycosyltransferase/glycogen phosphorylase"/>
    <property type="match status" value="1"/>
</dbReference>
<keyword evidence="1" id="KW-0328">Glycosyltransferase</keyword>
<evidence type="ECO:0000313" key="4">
    <source>
        <dbReference type="EMBL" id="OGC22588.1"/>
    </source>
</evidence>
<dbReference type="InterPro" id="IPR002201">
    <property type="entry name" value="Glyco_trans_9"/>
</dbReference>
<keyword evidence="2" id="KW-0808">Transferase</keyword>
<name>A0A1F4SQ61_UNCSA</name>
<organism evidence="4 5">
    <name type="scientific">candidate division WOR-1 bacterium RIFOXYB2_FULL_37_13</name>
    <dbReference type="NCBI Taxonomy" id="1802579"/>
    <lineage>
        <taxon>Bacteria</taxon>
        <taxon>Bacillati</taxon>
        <taxon>Saganbacteria</taxon>
    </lineage>
</organism>
<dbReference type="GO" id="GO:0009244">
    <property type="term" value="P:lipopolysaccharide core region biosynthetic process"/>
    <property type="evidence" value="ECO:0007669"/>
    <property type="project" value="TreeGrafter"/>
</dbReference>
<dbReference type="PANTHER" id="PTHR30160:SF1">
    <property type="entry name" value="LIPOPOLYSACCHARIDE 1,2-N-ACETYLGLUCOSAMINETRANSFERASE-RELATED"/>
    <property type="match status" value="1"/>
</dbReference>
<evidence type="ECO:0008006" key="6">
    <source>
        <dbReference type="Google" id="ProtNLM"/>
    </source>
</evidence>
<dbReference type="STRING" id="1802579.A2310_07480"/>
<dbReference type="Proteomes" id="UP000178417">
    <property type="component" value="Unassembled WGS sequence"/>
</dbReference>
<dbReference type="InterPro" id="IPR051199">
    <property type="entry name" value="LPS_LOS_Heptosyltrfase"/>
</dbReference>